<evidence type="ECO:0000256" key="1">
    <source>
        <dbReference type="SAM" id="MobiDB-lite"/>
    </source>
</evidence>
<dbReference type="GO" id="GO:0046921">
    <property type="term" value="F:alpha-(1-&gt;6)-fucosyltransferase activity"/>
    <property type="evidence" value="ECO:0007669"/>
    <property type="project" value="TreeGrafter"/>
</dbReference>
<dbReference type="PANTHER" id="PTHR13132:SF29">
    <property type="entry name" value="ALPHA-(1,6)-FUCOSYLTRANSFERASE"/>
    <property type="match status" value="1"/>
</dbReference>
<dbReference type="Proteomes" id="UP000503462">
    <property type="component" value="Chromosome 2"/>
</dbReference>
<dbReference type="AlphaFoldDB" id="A0A6H0XQ83"/>
<keyword evidence="2" id="KW-0472">Membrane</keyword>
<evidence type="ECO:0000256" key="2">
    <source>
        <dbReference type="SAM" id="Phobius"/>
    </source>
</evidence>
<protein>
    <submittedName>
        <fullName evidence="3">Uncharacterized protein</fullName>
    </submittedName>
</protein>
<sequence>MRGRRNTHLSNASTSSSSSTDTSATTSARTSLSEKDLEQCDYLLADDHKPKPRNPFIFYVFATAICISLFTGFSLWQCSTTTVESSPLAISPAAIPHKAGGLPFVDDAGKERWTIYIPPNDSFPLSTPEYQHLCRDAKRLRGTKWSVQQLLRPSGRDTFHDTSFMDVDAVEASGVLSTSTNISPGTCQKSLTFIMDGDASFGKTLLLLWMSYGYAKRDGRAFFLDDSAWAYGRYDSYFTPLPRPGCAPPPRSHLLPCPLQAKHLVITPTTARATFDEDVNDIFKRQLPSGRKKDAAVFDLVRSGYESTFHLIGDDASYAEQRVQQLRASANQHHQPLVGMHIRRGDLRPFELQFSQDYLPVERFTDAAKTSLGPAVDSQGILLLASDDPDIIDSAELTLAASPYHLKKTQERIQLATKLALDRTSPAEPIREPGSAYVKHVDENAGWDGGFYTGLFYSLGDTRSRQQRLLQGQLSQGGTSKETLRMRELVARGYLLDLAVLGQSESVVCAVSSAACRILGVMMGREAIQSGKWVNVDDNRVWSWDGRK</sequence>
<feature type="region of interest" description="Disordered" evidence="1">
    <location>
        <begin position="1"/>
        <end position="32"/>
    </location>
</feature>
<dbReference type="PANTHER" id="PTHR13132">
    <property type="entry name" value="ALPHA- 1,6 -FUCOSYLTRANSFERASE"/>
    <property type="match status" value="1"/>
</dbReference>
<feature type="compositionally biased region" description="Low complexity" evidence="1">
    <location>
        <begin position="10"/>
        <end position="31"/>
    </location>
</feature>
<evidence type="ECO:0000313" key="3">
    <source>
        <dbReference type="EMBL" id="QIW96797.1"/>
    </source>
</evidence>
<feature type="transmembrane region" description="Helical" evidence="2">
    <location>
        <begin position="56"/>
        <end position="76"/>
    </location>
</feature>
<dbReference type="OrthoDB" id="2392789at2759"/>
<reference evidence="3 4" key="1">
    <citation type="journal article" date="2016" name="Sci. Rep.">
        <title>Peltaster fructicola genome reveals evolution from an invasive phytopathogen to an ectophytic parasite.</title>
        <authorList>
            <person name="Xu C."/>
            <person name="Chen H."/>
            <person name="Gleason M.L."/>
            <person name="Xu J.R."/>
            <person name="Liu H."/>
            <person name="Zhang R."/>
            <person name="Sun G."/>
        </authorList>
    </citation>
    <scope>NUCLEOTIDE SEQUENCE [LARGE SCALE GENOMIC DNA]</scope>
    <source>
        <strain evidence="3 4">LNHT1506</strain>
    </source>
</reference>
<dbReference type="GO" id="GO:0006487">
    <property type="term" value="P:protein N-linked glycosylation"/>
    <property type="evidence" value="ECO:0007669"/>
    <property type="project" value="TreeGrafter"/>
</dbReference>
<evidence type="ECO:0000313" key="4">
    <source>
        <dbReference type="Proteomes" id="UP000503462"/>
    </source>
</evidence>
<accession>A0A6H0XQ83</accession>
<keyword evidence="4" id="KW-1185">Reference proteome</keyword>
<keyword evidence="2" id="KW-0812">Transmembrane</keyword>
<gene>
    <name evidence="3" type="ORF">AMS68_002315</name>
</gene>
<name>A0A6H0XQ83_9PEZI</name>
<dbReference type="EMBL" id="CP051140">
    <property type="protein sequence ID" value="QIW96797.1"/>
    <property type="molecule type" value="Genomic_DNA"/>
</dbReference>
<proteinExistence type="predicted"/>
<organism evidence="3 4">
    <name type="scientific">Peltaster fructicola</name>
    <dbReference type="NCBI Taxonomy" id="286661"/>
    <lineage>
        <taxon>Eukaryota</taxon>
        <taxon>Fungi</taxon>
        <taxon>Dikarya</taxon>
        <taxon>Ascomycota</taxon>
        <taxon>Pezizomycotina</taxon>
        <taxon>Dothideomycetes</taxon>
        <taxon>Dothideomycetes incertae sedis</taxon>
        <taxon>Peltaster</taxon>
    </lineage>
</organism>
<keyword evidence="2" id="KW-1133">Transmembrane helix</keyword>